<feature type="transmembrane region" description="Helical" evidence="1">
    <location>
        <begin position="222"/>
        <end position="239"/>
    </location>
</feature>
<feature type="transmembrane region" description="Helical" evidence="1">
    <location>
        <begin position="20"/>
        <end position="41"/>
    </location>
</feature>
<dbReference type="AlphaFoldDB" id="A0A6G7KB28"/>
<dbReference type="KEGG" id="jar:G7057_08420"/>
<feature type="transmembrane region" description="Helical" evidence="1">
    <location>
        <begin position="176"/>
        <end position="202"/>
    </location>
</feature>
<protein>
    <submittedName>
        <fullName evidence="3">Acyltransferase</fullName>
    </submittedName>
</protein>
<reference evidence="3 4" key="1">
    <citation type="journal article" date="2017" name="Int. J. Syst. Evol. Microbiol.">
        <title>Jeotgalibaca porci sp. nov. and Jeotgalibaca arthritidis sp. nov., isolated from pigs, and emended description of the genus Jeotgalibaca.</title>
        <authorList>
            <person name="Zamora L."/>
            <person name="Perez-Sancho M."/>
            <person name="Dominguez L."/>
            <person name="Fernandez-Garayzabal J.F."/>
            <person name="Vela A.I."/>
        </authorList>
    </citation>
    <scope>NUCLEOTIDE SEQUENCE [LARGE SCALE GENOMIC DNA]</scope>
    <source>
        <strain evidence="3 4">CECT 9157</strain>
    </source>
</reference>
<keyword evidence="4" id="KW-1185">Reference proteome</keyword>
<evidence type="ECO:0000259" key="2">
    <source>
        <dbReference type="Pfam" id="PF01757"/>
    </source>
</evidence>
<proteinExistence type="predicted"/>
<gene>
    <name evidence="3" type="ORF">G7057_08420</name>
</gene>
<dbReference type="GO" id="GO:0016020">
    <property type="term" value="C:membrane"/>
    <property type="evidence" value="ECO:0007669"/>
    <property type="project" value="TreeGrafter"/>
</dbReference>
<dbReference type="EMBL" id="CP049740">
    <property type="protein sequence ID" value="QII82455.1"/>
    <property type="molecule type" value="Genomic_DNA"/>
</dbReference>
<dbReference type="PANTHER" id="PTHR23028:SF53">
    <property type="entry name" value="ACYL_TRANSF_3 DOMAIN-CONTAINING PROTEIN"/>
    <property type="match status" value="1"/>
</dbReference>
<dbReference type="InterPro" id="IPR050879">
    <property type="entry name" value="Acyltransferase_3"/>
</dbReference>
<feature type="transmembrane region" description="Helical" evidence="1">
    <location>
        <begin position="251"/>
        <end position="270"/>
    </location>
</feature>
<keyword evidence="1" id="KW-0472">Membrane</keyword>
<keyword evidence="3" id="KW-0808">Transferase</keyword>
<evidence type="ECO:0000256" key="1">
    <source>
        <dbReference type="SAM" id="Phobius"/>
    </source>
</evidence>
<sequence length="330" mass="37320">MQTKTTKSRRIEVFDGMRGLAAIIVMVFHLIVMVEAGHASNASLDFKNKLWAIFTLTPLKLLWAGNEAVILFYMIGGFVIAKPYIEGRRIDFLAFVKKRFSRLILPYWLILIVTLICIALFSSLKSTISLSGSFNIKWSSMPSLFEILAQFLAFDVNMDVTAGAFWSIVQEWRIALLIPFIAAALSRYSTMRVVAVVALANWTLNDSFSQLGGYWGESLSRTNYYFIFFFIGAVLCKHIEQLRAIVASRPWVRMVSGILLPFLIPFQWVAAGLGIDLGRRDAMPVTALGIVLLLLVVMETPWLSRLFKQPIFLYLGKISFSLYLTHTCQC</sequence>
<dbReference type="InterPro" id="IPR002656">
    <property type="entry name" value="Acyl_transf_3_dom"/>
</dbReference>
<dbReference type="GO" id="GO:0016747">
    <property type="term" value="F:acyltransferase activity, transferring groups other than amino-acyl groups"/>
    <property type="evidence" value="ECO:0007669"/>
    <property type="project" value="InterPro"/>
</dbReference>
<feature type="domain" description="Acyltransferase 3" evidence="2">
    <location>
        <begin position="14"/>
        <end position="327"/>
    </location>
</feature>
<evidence type="ECO:0000313" key="3">
    <source>
        <dbReference type="EMBL" id="QII82455.1"/>
    </source>
</evidence>
<dbReference type="Proteomes" id="UP000501451">
    <property type="component" value="Chromosome"/>
</dbReference>
<feature type="transmembrane region" description="Helical" evidence="1">
    <location>
        <begin position="144"/>
        <end position="169"/>
    </location>
</feature>
<dbReference type="PANTHER" id="PTHR23028">
    <property type="entry name" value="ACETYLTRANSFERASE"/>
    <property type="match status" value="1"/>
</dbReference>
<keyword evidence="3" id="KW-0012">Acyltransferase</keyword>
<feature type="transmembrane region" description="Helical" evidence="1">
    <location>
        <begin position="105"/>
        <end position="124"/>
    </location>
</feature>
<feature type="transmembrane region" description="Helical" evidence="1">
    <location>
        <begin position="282"/>
        <end position="303"/>
    </location>
</feature>
<dbReference type="GO" id="GO:0000271">
    <property type="term" value="P:polysaccharide biosynthetic process"/>
    <property type="evidence" value="ECO:0007669"/>
    <property type="project" value="TreeGrafter"/>
</dbReference>
<dbReference type="Pfam" id="PF01757">
    <property type="entry name" value="Acyl_transf_3"/>
    <property type="match status" value="1"/>
</dbReference>
<keyword evidence="1" id="KW-1133">Transmembrane helix</keyword>
<name>A0A6G7KB28_9LACT</name>
<dbReference type="RefSeq" id="WP_166162739.1">
    <property type="nucleotide sequence ID" value="NZ_CP049740.1"/>
</dbReference>
<accession>A0A6G7KB28</accession>
<evidence type="ECO:0000313" key="4">
    <source>
        <dbReference type="Proteomes" id="UP000501451"/>
    </source>
</evidence>
<feature type="transmembrane region" description="Helical" evidence="1">
    <location>
        <begin position="61"/>
        <end position="85"/>
    </location>
</feature>
<keyword evidence="1" id="KW-0812">Transmembrane</keyword>
<organism evidence="3 4">
    <name type="scientific">Jeotgalibaca arthritidis</name>
    <dbReference type="NCBI Taxonomy" id="1868794"/>
    <lineage>
        <taxon>Bacteria</taxon>
        <taxon>Bacillati</taxon>
        <taxon>Bacillota</taxon>
        <taxon>Bacilli</taxon>
        <taxon>Lactobacillales</taxon>
        <taxon>Carnobacteriaceae</taxon>
        <taxon>Jeotgalibaca</taxon>
    </lineage>
</organism>